<gene>
    <name evidence="2" type="ORF">ADA01nite_03810</name>
</gene>
<dbReference type="CDD" id="cd24023">
    <property type="entry name" value="ASKHA_NBD_ParM_Alp7A-like"/>
    <property type="match status" value="1"/>
</dbReference>
<evidence type="ECO:0000259" key="1">
    <source>
        <dbReference type="Pfam" id="PF22128"/>
    </source>
</evidence>
<comment type="caution">
    <text evidence="2">The sequence shown here is derived from an EMBL/GenBank/DDBJ whole genome shotgun (WGS) entry which is preliminary data.</text>
</comment>
<dbReference type="OrthoDB" id="1922752at2"/>
<feature type="domain" description="Alp7A-like C-terminal" evidence="1">
    <location>
        <begin position="211"/>
        <end position="366"/>
    </location>
</feature>
<sequence length="388" mass="44417">MSVFKIKRFNKDSGNSIEQFMVNGYYFELTTNVVELSVKEANAHFTSRIDDPKEFLKNVLISSVIDDRERFFLIGEAAENHQLGNKHIAKLHNKVESEIPYICFLAGVAYYHVLHAESPDQSNVEIDYFSTMLPIWLLKKADKFSDMQEQMAARFRGEHNVTIFTPGAERTLSIKVATSKCRIEGADARWAIKKNFRLENNDLANQFNDFDTLMHDIGAGTCDLAFLPAGLKAPKNRDALQSLTDISYLKHIEKLRTEKLLEFFPDVRSLEKFIYENIDKSEMRLLDGKSGKTTDLTKVIHESLRNYAEIYNAKIENTFPLPQGKMYKNVYLGGNGAVLQKFIEEVIAEKYGEEIQQQYHIFLPDARKLNLYALEILSLNETATATAQ</sequence>
<evidence type="ECO:0000313" key="3">
    <source>
        <dbReference type="Proteomes" id="UP000321157"/>
    </source>
</evidence>
<dbReference type="RefSeq" id="WP_146808251.1">
    <property type="nucleotide sequence ID" value="NZ_BJXX01000016.1"/>
</dbReference>
<evidence type="ECO:0000313" key="2">
    <source>
        <dbReference type="EMBL" id="GEN32921.1"/>
    </source>
</evidence>
<keyword evidence="3" id="KW-1185">Reference proteome</keyword>
<dbReference type="AlphaFoldDB" id="A0A511V4A9"/>
<proteinExistence type="predicted"/>
<dbReference type="Proteomes" id="UP000321157">
    <property type="component" value="Unassembled WGS sequence"/>
</dbReference>
<organism evidence="2 3">
    <name type="scientific">Aneurinibacillus danicus</name>
    <dbReference type="NCBI Taxonomy" id="267746"/>
    <lineage>
        <taxon>Bacteria</taxon>
        <taxon>Bacillati</taxon>
        <taxon>Bacillota</taxon>
        <taxon>Bacilli</taxon>
        <taxon>Bacillales</taxon>
        <taxon>Paenibacillaceae</taxon>
        <taxon>Aneurinibacillus group</taxon>
        <taxon>Aneurinibacillus</taxon>
    </lineage>
</organism>
<dbReference type="InterPro" id="IPR054368">
    <property type="entry name" value="Alp7A-like_C"/>
</dbReference>
<dbReference type="Gene3D" id="3.30.420.40">
    <property type="match status" value="1"/>
</dbReference>
<protein>
    <submittedName>
        <fullName evidence="2">Membrane protein</fullName>
    </submittedName>
</protein>
<accession>A0A511V4A9</accession>
<dbReference type="EMBL" id="BJXX01000016">
    <property type="protein sequence ID" value="GEN32921.1"/>
    <property type="molecule type" value="Genomic_DNA"/>
</dbReference>
<reference evidence="2 3" key="1">
    <citation type="submission" date="2019-07" db="EMBL/GenBank/DDBJ databases">
        <title>Whole genome shotgun sequence of Aneurinibacillus danicus NBRC 102444.</title>
        <authorList>
            <person name="Hosoyama A."/>
            <person name="Uohara A."/>
            <person name="Ohji S."/>
            <person name="Ichikawa N."/>
        </authorList>
    </citation>
    <scope>NUCLEOTIDE SEQUENCE [LARGE SCALE GENOMIC DNA]</scope>
    <source>
        <strain evidence="2 3">NBRC 102444</strain>
    </source>
</reference>
<dbReference type="Pfam" id="PF22128">
    <property type="entry name" value="Alp7A_like_C"/>
    <property type="match status" value="1"/>
</dbReference>
<name>A0A511V4A9_9BACL</name>